<dbReference type="InterPro" id="IPR044855">
    <property type="entry name" value="CoA-Trfase_III_dom3_sf"/>
</dbReference>
<dbReference type="Gene3D" id="3.30.1540.10">
    <property type="entry name" value="formyl-coa transferase, domain 3"/>
    <property type="match status" value="1"/>
</dbReference>
<dbReference type="SUPFAM" id="SSF89796">
    <property type="entry name" value="CoA-transferase family III (CaiB/BaiF)"/>
    <property type="match status" value="1"/>
</dbReference>
<comment type="caution">
    <text evidence="1">The sequence shown here is derived from an EMBL/GenBank/DDBJ whole genome shotgun (WGS) entry which is preliminary data.</text>
</comment>
<evidence type="ECO:0000313" key="1">
    <source>
        <dbReference type="EMBL" id="GFG88756.1"/>
    </source>
</evidence>
<name>A0A7I9YJ93_MYCBU</name>
<protein>
    <submittedName>
        <fullName evidence="1">CoA transferase</fullName>
    </submittedName>
</protein>
<accession>A0A7I9YJ93</accession>
<dbReference type="PANTHER" id="PTHR48228:SF2">
    <property type="entry name" value="E-CINNAMOYL-COA:R-PHENYLLACTATE COA TRANSFERASE LARGE SUBUNIT"/>
    <property type="match status" value="1"/>
</dbReference>
<dbReference type="InterPro" id="IPR023606">
    <property type="entry name" value="CoA-Trfase_III_dom_1_sf"/>
</dbReference>
<dbReference type="PANTHER" id="PTHR48228">
    <property type="entry name" value="SUCCINYL-COA--D-CITRAMALATE COA-TRANSFERASE"/>
    <property type="match status" value="1"/>
</dbReference>
<evidence type="ECO:0000313" key="2">
    <source>
        <dbReference type="Proteomes" id="UP000465360"/>
    </source>
</evidence>
<dbReference type="Gene3D" id="3.40.50.10540">
    <property type="entry name" value="Crotonobetainyl-coa:carnitine coa-transferase, domain 1"/>
    <property type="match status" value="1"/>
</dbReference>
<organism evidence="1 2">
    <name type="scientific">Mycobacterium bourgelatii</name>
    <dbReference type="NCBI Taxonomy" id="1273442"/>
    <lineage>
        <taxon>Bacteria</taxon>
        <taxon>Bacillati</taxon>
        <taxon>Actinomycetota</taxon>
        <taxon>Actinomycetes</taxon>
        <taxon>Mycobacteriales</taxon>
        <taxon>Mycobacteriaceae</taxon>
        <taxon>Mycobacterium</taxon>
    </lineage>
</organism>
<dbReference type="EMBL" id="BLKZ01000001">
    <property type="protein sequence ID" value="GFG88756.1"/>
    <property type="molecule type" value="Genomic_DNA"/>
</dbReference>
<dbReference type="InterPro" id="IPR003673">
    <property type="entry name" value="CoA-Trfase_fam_III"/>
</dbReference>
<reference evidence="1 2" key="1">
    <citation type="journal article" date="2019" name="Emerg. Microbes Infect.">
        <title>Comprehensive subspecies identification of 175 nontuberculous mycobacteria species based on 7547 genomic profiles.</title>
        <authorList>
            <person name="Matsumoto Y."/>
            <person name="Kinjo T."/>
            <person name="Motooka D."/>
            <person name="Nabeya D."/>
            <person name="Jung N."/>
            <person name="Uechi K."/>
            <person name="Horii T."/>
            <person name="Iida T."/>
            <person name="Fujita J."/>
            <person name="Nakamura S."/>
        </authorList>
    </citation>
    <scope>NUCLEOTIDE SEQUENCE [LARGE SCALE GENOMIC DNA]</scope>
    <source>
        <strain evidence="1 2">JCM 30725</strain>
    </source>
</reference>
<dbReference type="InterPro" id="IPR050509">
    <property type="entry name" value="CoA-transferase_III"/>
</dbReference>
<dbReference type="Pfam" id="PF02515">
    <property type="entry name" value="CoA_transf_3"/>
    <property type="match status" value="1"/>
</dbReference>
<keyword evidence="1" id="KW-0808">Transferase</keyword>
<dbReference type="AlphaFoldDB" id="A0A7I9YJ93"/>
<keyword evidence="2" id="KW-1185">Reference proteome</keyword>
<proteinExistence type="predicted"/>
<sequence>MTGPFEGVRVVEVASWTFVPAAGAIMADLGAEVIKVEPPAGDPQRALLNAINADKSLPDPFVQVPNRGKRSITLDLSHEAGLTTLRRLVASADVFLTSYLPKVRSKLGIEAEDLRAENERLIYVRGSGWGSAGPMADAGGFDAAAAWSAAGIQHKLTAPRAAAPAAQPAAFFDLQGSSAIAGAVAMALFRRERTGVGGVVDVSLLNTGMWTMSPDLAASAAGIGELPRTDRLAAPNPIVNSYRTSDDRWLNLVCLQSDRFWSELCVLVGRPDLADDPRFGDAVARYVNRAACIAELDTTFAGRPLAEWREVLAGFSGVWSAAATFEEVCDNPQVASNGYLPTVTGLDGNTFRLVAPPYQFDGKPTTPAGPAPELGQHTEEILLESGLEWDEITSMRDDGVLG</sequence>
<dbReference type="Proteomes" id="UP000465360">
    <property type="component" value="Unassembled WGS sequence"/>
</dbReference>
<gene>
    <name evidence="1" type="ORF">MBOU_07980</name>
</gene>
<dbReference type="GO" id="GO:0016740">
    <property type="term" value="F:transferase activity"/>
    <property type="evidence" value="ECO:0007669"/>
    <property type="project" value="UniProtKB-KW"/>
</dbReference>